<dbReference type="GO" id="GO:0003964">
    <property type="term" value="F:RNA-directed DNA polymerase activity"/>
    <property type="evidence" value="ECO:0007669"/>
    <property type="project" value="UniProtKB-KW"/>
</dbReference>
<dbReference type="PANTHER" id="PTHR47723:SF19">
    <property type="entry name" value="POLYNUCLEOTIDYL TRANSFERASE, RIBONUCLEASE H-LIKE SUPERFAMILY PROTEIN"/>
    <property type="match status" value="1"/>
</dbReference>
<dbReference type="CDD" id="cd06222">
    <property type="entry name" value="RNase_H_like"/>
    <property type="match status" value="1"/>
</dbReference>
<keyword evidence="2" id="KW-1185">Reference proteome</keyword>
<dbReference type="SUPFAM" id="SSF53098">
    <property type="entry name" value="Ribonuclease H-like"/>
    <property type="match status" value="1"/>
</dbReference>
<dbReference type="EMBL" id="LXQA010116015">
    <property type="protein sequence ID" value="MCI19679.1"/>
    <property type="molecule type" value="Genomic_DNA"/>
</dbReference>
<feature type="non-terminal residue" evidence="1">
    <location>
        <position position="60"/>
    </location>
</feature>
<keyword evidence="1" id="KW-0695">RNA-directed DNA polymerase</keyword>
<comment type="caution">
    <text evidence="1">The sequence shown here is derived from an EMBL/GenBank/DDBJ whole genome shotgun (WGS) entry which is preliminary data.</text>
</comment>
<name>A0A392Q776_9FABA</name>
<keyword evidence="1" id="KW-0808">Transferase</keyword>
<dbReference type="Gene3D" id="3.30.420.10">
    <property type="entry name" value="Ribonuclease H-like superfamily/Ribonuclease H"/>
    <property type="match status" value="1"/>
</dbReference>
<dbReference type="InterPro" id="IPR044730">
    <property type="entry name" value="RNase_H-like_dom_plant"/>
</dbReference>
<organism evidence="1 2">
    <name type="scientific">Trifolium medium</name>
    <dbReference type="NCBI Taxonomy" id="97028"/>
    <lineage>
        <taxon>Eukaryota</taxon>
        <taxon>Viridiplantae</taxon>
        <taxon>Streptophyta</taxon>
        <taxon>Embryophyta</taxon>
        <taxon>Tracheophyta</taxon>
        <taxon>Spermatophyta</taxon>
        <taxon>Magnoliopsida</taxon>
        <taxon>eudicotyledons</taxon>
        <taxon>Gunneridae</taxon>
        <taxon>Pentapetalae</taxon>
        <taxon>rosids</taxon>
        <taxon>fabids</taxon>
        <taxon>Fabales</taxon>
        <taxon>Fabaceae</taxon>
        <taxon>Papilionoideae</taxon>
        <taxon>50 kb inversion clade</taxon>
        <taxon>NPAAA clade</taxon>
        <taxon>Hologalegina</taxon>
        <taxon>IRL clade</taxon>
        <taxon>Trifolieae</taxon>
        <taxon>Trifolium</taxon>
    </lineage>
</organism>
<sequence>MVDSSFDGWVILNTDGASKYSGSAGCGGLIHGTDGEWLGRFSKNIGICNAFVAELWGILE</sequence>
<reference evidence="1 2" key="1">
    <citation type="journal article" date="2018" name="Front. Plant Sci.">
        <title>Red Clover (Trifolium pratense) and Zigzag Clover (T. medium) - A Picture of Genomic Similarities and Differences.</title>
        <authorList>
            <person name="Dluhosova J."/>
            <person name="Istvanek J."/>
            <person name="Nedelnik J."/>
            <person name="Repkova J."/>
        </authorList>
    </citation>
    <scope>NUCLEOTIDE SEQUENCE [LARGE SCALE GENOMIC DNA]</scope>
    <source>
        <strain evidence="2">cv. 10/8</strain>
        <tissue evidence="1">Leaf</tissue>
    </source>
</reference>
<evidence type="ECO:0000313" key="1">
    <source>
        <dbReference type="EMBL" id="MCI19679.1"/>
    </source>
</evidence>
<accession>A0A392Q776</accession>
<dbReference type="InterPro" id="IPR012337">
    <property type="entry name" value="RNaseH-like_sf"/>
</dbReference>
<keyword evidence="1" id="KW-0548">Nucleotidyltransferase</keyword>
<dbReference type="PANTHER" id="PTHR47723">
    <property type="entry name" value="OS05G0353850 PROTEIN"/>
    <property type="match status" value="1"/>
</dbReference>
<dbReference type="Proteomes" id="UP000265520">
    <property type="component" value="Unassembled WGS sequence"/>
</dbReference>
<evidence type="ECO:0000313" key="2">
    <source>
        <dbReference type="Proteomes" id="UP000265520"/>
    </source>
</evidence>
<dbReference type="InterPro" id="IPR053151">
    <property type="entry name" value="RNase_H-like"/>
</dbReference>
<dbReference type="InterPro" id="IPR036397">
    <property type="entry name" value="RNaseH_sf"/>
</dbReference>
<protein>
    <submittedName>
        <fullName evidence="1">RNA-directed DNA polymerase (Reverse transcriptase)</fullName>
    </submittedName>
</protein>
<dbReference type="AlphaFoldDB" id="A0A392Q776"/>
<proteinExistence type="predicted"/>
<dbReference type="GO" id="GO:0003676">
    <property type="term" value="F:nucleic acid binding"/>
    <property type="evidence" value="ECO:0007669"/>
    <property type="project" value="InterPro"/>
</dbReference>